<dbReference type="InterPro" id="IPR017998">
    <property type="entry name" value="Chaperone_TCP-1"/>
</dbReference>
<comment type="caution">
    <text evidence="7">The sequence shown here is derived from an EMBL/GenBank/DDBJ whole genome shotgun (WGS) entry which is preliminary data.</text>
</comment>
<dbReference type="GO" id="GO:0016887">
    <property type="term" value="F:ATP hydrolysis activity"/>
    <property type="evidence" value="ECO:0007669"/>
    <property type="project" value="InterPro"/>
</dbReference>
<dbReference type="PROSITE" id="PS00751">
    <property type="entry name" value="TCP1_2"/>
    <property type="match status" value="1"/>
</dbReference>
<dbReference type="EMBL" id="LHXP01000031">
    <property type="protein sequence ID" value="KXA93049.1"/>
    <property type="molecule type" value="Genomic_DNA"/>
</dbReference>
<dbReference type="Gene3D" id="3.50.7.10">
    <property type="entry name" value="GroEL"/>
    <property type="match status" value="1"/>
</dbReference>
<reference evidence="7 8" key="1">
    <citation type="journal article" date="2016" name="Sci. Rep.">
        <title>Metabolic traits of an uncultured archaeal lineage -MSBL1- from brine pools of the Red Sea.</title>
        <authorList>
            <person name="Mwirichia R."/>
            <person name="Alam I."/>
            <person name="Rashid M."/>
            <person name="Vinu M."/>
            <person name="Ba-Alawi W."/>
            <person name="Anthony Kamau A."/>
            <person name="Kamanda Ngugi D."/>
            <person name="Goker M."/>
            <person name="Klenk H.P."/>
            <person name="Bajic V."/>
            <person name="Stingl U."/>
        </authorList>
    </citation>
    <scope>NUCLEOTIDE SEQUENCE [LARGE SCALE GENOMIC DNA]</scope>
    <source>
        <strain evidence="7">SCGC-AAA259E22</strain>
    </source>
</reference>
<dbReference type="PANTHER" id="PTHR11353">
    <property type="entry name" value="CHAPERONIN"/>
    <property type="match status" value="1"/>
</dbReference>
<dbReference type="PATRIC" id="fig|1698265.3.peg.553"/>
<dbReference type="CDD" id="cd03343">
    <property type="entry name" value="cpn60"/>
    <property type="match status" value="1"/>
</dbReference>
<organism evidence="7 8">
    <name type="scientific">candidate division MSBL1 archaeon SCGC-AAA259E22</name>
    <dbReference type="NCBI Taxonomy" id="1698265"/>
    <lineage>
        <taxon>Archaea</taxon>
        <taxon>Methanobacteriati</taxon>
        <taxon>Methanobacteriota</taxon>
        <taxon>candidate division MSBL1</taxon>
    </lineage>
</organism>
<dbReference type="InterPro" id="IPR012714">
    <property type="entry name" value="Thermosome_arc"/>
</dbReference>
<evidence type="ECO:0000256" key="3">
    <source>
        <dbReference type="ARBA" id="ARBA00022840"/>
    </source>
</evidence>
<dbReference type="SUPFAM" id="SSF54849">
    <property type="entry name" value="GroEL-intermediate domain like"/>
    <property type="match status" value="1"/>
</dbReference>
<protein>
    <submittedName>
        <fullName evidence="7">Thermosome subunit</fullName>
    </submittedName>
</protein>
<feature type="region of interest" description="Disordered" evidence="6">
    <location>
        <begin position="1"/>
        <end position="27"/>
    </location>
</feature>
<dbReference type="PRINTS" id="PR00304">
    <property type="entry name" value="TCOMPLEXTCP1"/>
</dbReference>
<dbReference type="PROSITE" id="PS00750">
    <property type="entry name" value="TCP1_1"/>
    <property type="match status" value="1"/>
</dbReference>
<dbReference type="Gene3D" id="3.30.260.10">
    <property type="entry name" value="TCP-1-like chaperonin intermediate domain"/>
    <property type="match status" value="1"/>
</dbReference>
<evidence type="ECO:0000313" key="7">
    <source>
        <dbReference type="EMBL" id="KXA93049.1"/>
    </source>
</evidence>
<keyword evidence="2 5" id="KW-0547">Nucleotide-binding</keyword>
<dbReference type="SUPFAM" id="SSF48592">
    <property type="entry name" value="GroEL equatorial domain-like"/>
    <property type="match status" value="1"/>
</dbReference>
<dbReference type="Pfam" id="PF00118">
    <property type="entry name" value="Cpn60_TCP1"/>
    <property type="match status" value="1"/>
</dbReference>
<dbReference type="NCBIfam" id="TIGR02339">
    <property type="entry name" value="thermosome_arch"/>
    <property type="match status" value="1"/>
</dbReference>
<dbReference type="InterPro" id="IPR002194">
    <property type="entry name" value="Chaperonin_TCP-1_CS"/>
</dbReference>
<dbReference type="InterPro" id="IPR027413">
    <property type="entry name" value="GROEL-like_equatorial_sf"/>
</dbReference>
<dbReference type="InterPro" id="IPR002423">
    <property type="entry name" value="Cpn60/GroEL/TCP-1"/>
</dbReference>
<name>A0A133UFU6_9EURY</name>
<dbReference type="GO" id="GO:0140662">
    <property type="term" value="F:ATP-dependent protein folding chaperone"/>
    <property type="evidence" value="ECO:0007669"/>
    <property type="project" value="InterPro"/>
</dbReference>
<feature type="compositionally biased region" description="Gly residues" evidence="6">
    <location>
        <begin position="533"/>
        <end position="557"/>
    </location>
</feature>
<keyword evidence="3 5" id="KW-0067">ATP-binding</keyword>
<dbReference type="InterPro" id="IPR027410">
    <property type="entry name" value="TCP-1-like_intermed_sf"/>
</dbReference>
<dbReference type="SUPFAM" id="SSF52029">
    <property type="entry name" value="GroEL apical domain-like"/>
    <property type="match status" value="1"/>
</dbReference>
<dbReference type="GO" id="GO:0005524">
    <property type="term" value="F:ATP binding"/>
    <property type="evidence" value="ECO:0007669"/>
    <property type="project" value="UniProtKB-KW"/>
</dbReference>
<dbReference type="NCBIfam" id="NF041082">
    <property type="entry name" value="thermosome_alpha"/>
    <property type="match status" value="1"/>
</dbReference>
<evidence type="ECO:0000256" key="6">
    <source>
        <dbReference type="SAM" id="MobiDB-lite"/>
    </source>
</evidence>
<keyword evidence="8" id="KW-1185">Reference proteome</keyword>
<comment type="similarity">
    <text evidence="1 5">Belongs to the TCP-1 chaperonin family.</text>
</comment>
<accession>A0A133UFU6</accession>
<gene>
    <name evidence="7" type="ORF">AKJ66_02920</name>
</gene>
<dbReference type="PROSITE" id="PS00995">
    <property type="entry name" value="TCP1_3"/>
    <property type="match status" value="1"/>
</dbReference>
<dbReference type="GO" id="GO:0051082">
    <property type="term" value="F:unfolded protein binding"/>
    <property type="evidence" value="ECO:0007669"/>
    <property type="project" value="InterPro"/>
</dbReference>
<evidence type="ECO:0000256" key="4">
    <source>
        <dbReference type="ARBA" id="ARBA00023186"/>
    </source>
</evidence>
<dbReference type="NCBIfam" id="NF041083">
    <property type="entry name" value="thermosome_beta"/>
    <property type="match status" value="1"/>
</dbReference>
<evidence type="ECO:0000256" key="2">
    <source>
        <dbReference type="ARBA" id="ARBA00022741"/>
    </source>
</evidence>
<dbReference type="InterPro" id="IPR053374">
    <property type="entry name" value="TCP-1_chaperonin"/>
</dbReference>
<keyword evidence="4 5" id="KW-0143">Chaperone</keyword>
<dbReference type="InterPro" id="IPR027409">
    <property type="entry name" value="GroEL-like_apical_dom_sf"/>
</dbReference>
<feature type="compositionally biased region" description="Basic and acidic residues" evidence="6">
    <location>
        <begin position="16"/>
        <end position="26"/>
    </location>
</feature>
<dbReference type="AlphaFoldDB" id="A0A133UFU6"/>
<evidence type="ECO:0000256" key="5">
    <source>
        <dbReference type="RuleBase" id="RU004187"/>
    </source>
</evidence>
<feature type="region of interest" description="Disordered" evidence="6">
    <location>
        <begin position="529"/>
        <end position="557"/>
    </location>
</feature>
<dbReference type="Gene3D" id="1.10.560.10">
    <property type="entry name" value="GroEL-like equatorial domain"/>
    <property type="match status" value="1"/>
</dbReference>
<evidence type="ECO:0000256" key="1">
    <source>
        <dbReference type="ARBA" id="ARBA00008020"/>
    </source>
</evidence>
<evidence type="ECO:0000313" key="8">
    <source>
        <dbReference type="Proteomes" id="UP000070657"/>
    </source>
</evidence>
<proteinExistence type="inferred from homology"/>
<dbReference type="InterPro" id="IPR054827">
    <property type="entry name" value="thermosome_alpha"/>
</dbReference>
<sequence length="557" mass="58861">MPNGQGNQPVIVIPEDTERRKGKDAQESNIRAAKVIGDAVRSTLGPRGMDKMLVGSIGDVVITNDGVTILKEMDVEHPGAEMVIEVAETQEDEVGDGTTTAVVFAAELLDEASDLLDRGIHPTIITSGYSIAAAKAQEFLKDMAEDVDIDDEEKLEQIAKTSITGKKAESNIDILSDLAVKAVSQVAEETPGGYRARIDNIDVETKEGGSVDDSSMVDGRVVDKDRVHPGMPKKVEDAKIALINTAMEIKETEADSEISVSSPEELQKFMDHEEEELREMVDNIKEAGANAVFCQKGIDDIAQHFMAQEGILAVRRAKSSDMEKLARATGGTIVTSTDDLSSNDLGKAGLVEERKVSGDEMIFVEECENPKAVSILARGGTEHIVDEAERSLEDAINVVGEAIESGKIVPGGGASELELAMKISEYADSVGGKEALAVRSFANAVESLTRALAENAGMDPIDTIVELRSKHEENGKSFGLDVYDSEVKDMMSEGVIEPLTIKTQAVSSGTEAATMIIRVDDVIAAEQEEMPAGGPGGPGGAPGGAPGGMPGGIPGGM</sequence>
<dbReference type="Proteomes" id="UP000070657">
    <property type="component" value="Unassembled WGS sequence"/>
</dbReference>